<dbReference type="OrthoDB" id="9770955at2"/>
<dbReference type="InterPro" id="IPR004358">
    <property type="entry name" value="Sig_transdc_His_kin-like_C"/>
</dbReference>
<dbReference type="PRINTS" id="PR00344">
    <property type="entry name" value="BCTRLSENSOR"/>
</dbReference>
<keyword evidence="6" id="KW-0067">ATP-binding</keyword>
<keyword evidence="4" id="KW-0547">Nucleotide-binding</keyword>
<name>A0A1I1WJT4_9BACT</name>
<comment type="catalytic activity">
    <reaction evidence="1">
        <text>ATP + protein L-histidine = ADP + protein N-phospho-L-histidine.</text>
        <dbReference type="EC" id="2.7.13.3"/>
    </reaction>
</comment>
<dbReference type="RefSeq" id="WP_096326067.1">
    <property type="nucleotide sequence ID" value="NZ_FOMX01000006.1"/>
</dbReference>
<feature type="region of interest" description="Disordered" evidence="7">
    <location>
        <begin position="156"/>
        <end position="175"/>
    </location>
</feature>
<dbReference type="Pfam" id="PF02518">
    <property type="entry name" value="HATPase_c"/>
    <property type="match status" value="1"/>
</dbReference>
<dbReference type="InterPro" id="IPR005467">
    <property type="entry name" value="His_kinase_dom"/>
</dbReference>
<dbReference type="EMBL" id="FOMX01000006">
    <property type="protein sequence ID" value="SFD93693.1"/>
    <property type="molecule type" value="Genomic_DNA"/>
</dbReference>
<dbReference type="PANTHER" id="PTHR44936:SF10">
    <property type="entry name" value="SENSOR PROTEIN RSTB"/>
    <property type="match status" value="1"/>
</dbReference>
<keyword evidence="10" id="KW-1185">Reference proteome</keyword>
<accession>A0A1I1WJT4</accession>
<evidence type="ECO:0000256" key="5">
    <source>
        <dbReference type="ARBA" id="ARBA00022777"/>
    </source>
</evidence>
<evidence type="ECO:0000259" key="8">
    <source>
        <dbReference type="PROSITE" id="PS50109"/>
    </source>
</evidence>
<evidence type="ECO:0000256" key="3">
    <source>
        <dbReference type="ARBA" id="ARBA00022679"/>
    </source>
</evidence>
<dbReference type="CDD" id="cd00075">
    <property type="entry name" value="HATPase"/>
    <property type="match status" value="1"/>
</dbReference>
<dbReference type="InterPro" id="IPR003594">
    <property type="entry name" value="HATPase_dom"/>
</dbReference>
<dbReference type="InterPro" id="IPR050980">
    <property type="entry name" value="2C_sensor_his_kinase"/>
</dbReference>
<dbReference type="PANTHER" id="PTHR44936">
    <property type="entry name" value="SENSOR PROTEIN CREC"/>
    <property type="match status" value="1"/>
</dbReference>
<proteinExistence type="predicted"/>
<sequence>MSALVEALLQLARTSGGVKRAPVAWMARLDGPAQRWAARAEVKVVFSGPDELAAQVDPDALEIAIGSNAIAYSPPGGAVTLHVHAERQRIAVTVDDQGPGIPVGERERVFAPFVHATAPTADRTQGRAGLGLGLAIARRIVEAHAGTLSVGEAPGGGARFASRLTRSSDPGFTVS</sequence>
<gene>
    <name evidence="9" type="ORF">SAMN02745121_02303</name>
</gene>
<dbReference type="GO" id="GO:0005524">
    <property type="term" value="F:ATP binding"/>
    <property type="evidence" value="ECO:0007669"/>
    <property type="project" value="UniProtKB-KW"/>
</dbReference>
<dbReference type="Gene3D" id="3.30.565.10">
    <property type="entry name" value="Histidine kinase-like ATPase, C-terminal domain"/>
    <property type="match status" value="1"/>
</dbReference>
<evidence type="ECO:0000313" key="10">
    <source>
        <dbReference type="Proteomes" id="UP000199400"/>
    </source>
</evidence>
<dbReference type="Proteomes" id="UP000199400">
    <property type="component" value="Unassembled WGS sequence"/>
</dbReference>
<protein>
    <recommendedName>
        <fullName evidence="2">histidine kinase</fullName>
        <ecNumber evidence="2">2.7.13.3</ecNumber>
    </recommendedName>
</protein>
<dbReference type="SUPFAM" id="SSF55874">
    <property type="entry name" value="ATPase domain of HSP90 chaperone/DNA topoisomerase II/histidine kinase"/>
    <property type="match status" value="1"/>
</dbReference>
<dbReference type="GO" id="GO:0005886">
    <property type="term" value="C:plasma membrane"/>
    <property type="evidence" value="ECO:0007669"/>
    <property type="project" value="TreeGrafter"/>
</dbReference>
<dbReference type="GO" id="GO:0000155">
    <property type="term" value="F:phosphorelay sensor kinase activity"/>
    <property type="evidence" value="ECO:0007669"/>
    <property type="project" value="TreeGrafter"/>
</dbReference>
<keyword evidence="5 9" id="KW-0418">Kinase</keyword>
<feature type="domain" description="Histidine kinase" evidence="8">
    <location>
        <begin position="67"/>
        <end position="168"/>
    </location>
</feature>
<dbReference type="PROSITE" id="PS50109">
    <property type="entry name" value="HIS_KIN"/>
    <property type="match status" value="1"/>
</dbReference>
<keyword evidence="3" id="KW-0808">Transferase</keyword>
<evidence type="ECO:0000256" key="6">
    <source>
        <dbReference type="ARBA" id="ARBA00022840"/>
    </source>
</evidence>
<evidence type="ECO:0000256" key="7">
    <source>
        <dbReference type="SAM" id="MobiDB-lite"/>
    </source>
</evidence>
<dbReference type="InterPro" id="IPR036890">
    <property type="entry name" value="HATPase_C_sf"/>
</dbReference>
<dbReference type="STRING" id="54.SAMN02745121_02303"/>
<feature type="compositionally biased region" description="Polar residues" evidence="7">
    <location>
        <begin position="164"/>
        <end position="175"/>
    </location>
</feature>
<evidence type="ECO:0000313" key="9">
    <source>
        <dbReference type="EMBL" id="SFD93693.1"/>
    </source>
</evidence>
<evidence type="ECO:0000256" key="2">
    <source>
        <dbReference type="ARBA" id="ARBA00012438"/>
    </source>
</evidence>
<reference evidence="10" key="1">
    <citation type="submission" date="2016-10" db="EMBL/GenBank/DDBJ databases">
        <authorList>
            <person name="Varghese N."/>
            <person name="Submissions S."/>
        </authorList>
    </citation>
    <scope>NUCLEOTIDE SEQUENCE [LARGE SCALE GENOMIC DNA]</scope>
    <source>
        <strain evidence="10">ATCC 25963</strain>
    </source>
</reference>
<evidence type="ECO:0000256" key="1">
    <source>
        <dbReference type="ARBA" id="ARBA00000085"/>
    </source>
</evidence>
<dbReference type="AlphaFoldDB" id="A0A1I1WJT4"/>
<dbReference type="SMART" id="SM00387">
    <property type="entry name" value="HATPase_c"/>
    <property type="match status" value="1"/>
</dbReference>
<dbReference type="EC" id="2.7.13.3" evidence="2"/>
<organism evidence="9 10">
    <name type="scientific">Nannocystis exedens</name>
    <dbReference type="NCBI Taxonomy" id="54"/>
    <lineage>
        <taxon>Bacteria</taxon>
        <taxon>Pseudomonadati</taxon>
        <taxon>Myxococcota</taxon>
        <taxon>Polyangia</taxon>
        <taxon>Nannocystales</taxon>
        <taxon>Nannocystaceae</taxon>
        <taxon>Nannocystis</taxon>
    </lineage>
</organism>
<evidence type="ECO:0000256" key="4">
    <source>
        <dbReference type="ARBA" id="ARBA00022741"/>
    </source>
</evidence>